<gene>
    <name evidence="5" type="ORF">LWC34_29000</name>
</gene>
<evidence type="ECO:0000256" key="2">
    <source>
        <dbReference type="ARBA" id="ARBA00022670"/>
    </source>
</evidence>
<dbReference type="InterPro" id="IPR000671">
    <property type="entry name" value="Peptidase_A31"/>
</dbReference>
<dbReference type="GO" id="GO:0008233">
    <property type="term" value="F:peptidase activity"/>
    <property type="evidence" value="ECO:0007669"/>
    <property type="project" value="UniProtKB-KW"/>
</dbReference>
<protein>
    <submittedName>
        <fullName evidence="5">Hydrogenase maturation protease</fullName>
    </submittedName>
</protein>
<dbReference type="PANTHER" id="PTHR30302">
    <property type="entry name" value="HYDROGENASE 1 MATURATION PROTEASE"/>
    <property type="match status" value="1"/>
</dbReference>
<dbReference type="Pfam" id="PF01750">
    <property type="entry name" value="HycI"/>
    <property type="match status" value="1"/>
</dbReference>
<dbReference type="PRINTS" id="PR00446">
    <property type="entry name" value="HYDRGNUPTAKE"/>
</dbReference>
<proteinExistence type="inferred from homology"/>
<dbReference type="GO" id="GO:0006508">
    <property type="term" value="P:proteolysis"/>
    <property type="evidence" value="ECO:0007669"/>
    <property type="project" value="UniProtKB-KW"/>
</dbReference>
<organism evidence="5 6">
    <name type="scientific">Kibdelosporangium philippinense</name>
    <dbReference type="NCBI Taxonomy" id="211113"/>
    <lineage>
        <taxon>Bacteria</taxon>
        <taxon>Bacillati</taxon>
        <taxon>Actinomycetota</taxon>
        <taxon>Actinomycetes</taxon>
        <taxon>Pseudonocardiales</taxon>
        <taxon>Pseudonocardiaceae</taxon>
        <taxon>Kibdelosporangium</taxon>
    </lineage>
</organism>
<dbReference type="InterPro" id="IPR023430">
    <property type="entry name" value="Pept_HybD-like_dom_sf"/>
</dbReference>
<comment type="similarity">
    <text evidence="1">Belongs to the peptidase A31 family.</text>
</comment>
<dbReference type="NCBIfam" id="TIGR00072">
    <property type="entry name" value="hydrog_prot"/>
    <property type="match status" value="1"/>
</dbReference>
<evidence type="ECO:0000256" key="4">
    <source>
        <dbReference type="ARBA" id="ARBA00022801"/>
    </source>
</evidence>
<evidence type="ECO:0000313" key="6">
    <source>
        <dbReference type="Proteomes" id="UP001521150"/>
    </source>
</evidence>
<dbReference type="RefSeq" id="WP_233728260.1">
    <property type="nucleotide sequence ID" value="NZ_JAJVCN010000002.1"/>
</dbReference>
<evidence type="ECO:0000256" key="1">
    <source>
        <dbReference type="ARBA" id="ARBA00006814"/>
    </source>
</evidence>
<dbReference type="EMBL" id="JAJVCN010000002">
    <property type="protein sequence ID" value="MCE7006834.1"/>
    <property type="molecule type" value="Genomic_DNA"/>
</dbReference>
<sequence length="164" mass="17262">MILVAGVGNIFLGDDAFGVEVVRRLSKQDLPSWARVVDYGIRGMHLAHDMANASYPATILIDAVDRDDPPGTLSVIELDTAAMDEVSSLDAHGMQPELVLGLVGLLGAKPGRVLLLGCQPQSLDEHMGLSPPVNAAVGAAVVVAQDLIADLWKELACAWVSQGK</sequence>
<reference evidence="5 6" key="1">
    <citation type="submission" date="2021-12" db="EMBL/GenBank/DDBJ databases">
        <title>Genome sequence of Kibdelosporangium philippinense ATCC 49844.</title>
        <authorList>
            <person name="Fedorov E.A."/>
            <person name="Omeragic M."/>
            <person name="Shalygina K.F."/>
            <person name="Maclea K.S."/>
        </authorList>
    </citation>
    <scope>NUCLEOTIDE SEQUENCE [LARGE SCALE GENOMIC DNA]</scope>
    <source>
        <strain evidence="5 6">ATCC 49844</strain>
    </source>
</reference>
<comment type="caution">
    <text evidence="5">The sequence shown here is derived from an EMBL/GenBank/DDBJ whole genome shotgun (WGS) entry which is preliminary data.</text>
</comment>
<keyword evidence="2 5" id="KW-0645">Protease</keyword>
<dbReference type="Proteomes" id="UP001521150">
    <property type="component" value="Unassembled WGS sequence"/>
</dbReference>
<keyword evidence="3" id="KW-0064">Aspartyl protease</keyword>
<accession>A0ABS8ZHK0</accession>
<evidence type="ECO:0000313" key="5">
    <source>
        <dbReference type="EMBL" id="MCE7006834.1"/>
    </source>
</evidence>
<keyword evidence="6" id="KW-1185">Reference proteome</keyword>
<dbReference type="PANTHER" id="PTHR30302:SF1">
    <property type="entry name" value="HYDROGENASE 2 MATURATION PROTEASE"/>
    <property type="match status" value="1"/>
</dbReference>
<dbReference type="SUPFAM" id="SSF53163">
    <property type="entry name" value="HybD-like"/>
    <property type="match status" value="1"/>
</dbReference>
<keyword evidence="4" id="KW-0378">Hydrolase</keyword>
<evidence type="ECO:0000256" key="3">
    <source>
        <dbReference type="ARBA" id="ARBA00022750"/>
    </source>
</evidence>
<dbReference type="Gene3D" id="3.40.50.1450">
    <property type="entry name" value="HybD-like"/>
    <property type="match status" value="1"/>
</dbReference>
<name>A0ABS8ZHK0_9PSEU</name>